<feature type="compositionally biased region" description="Polar residues" evidence="1">
    <location>
        <begin position="548"/>
        <end position="559"/>
    </location>
</feature>
<feature type="signal peptide" evidence="2">
    <location>
        <begin position="1"/>
        <end position="20"/>
    </location>
</feature>
<dbReference type="OrthoDB" id="291007at2759"/>
<proteinExistence type="predicted"/>
<evidence type="ECO:0000313" key="3">
    <source>
        <dbReference type="EMBL" id="POS71196.1"/>
    </source>
</evidence>
<evidence type="ECO:0000256" key="1">
    <source>
        <dbReference type="SAM" id="MobiDB-lite"/>
    </source>
</evidence>
<dbReference type="InParanoid" id="A0A2P5HLT8"/>
<feature type="chain" id="PRO_5015177965" evidence="2">
    <location>
        <begin position="21"/>
        <end position="659"/>
    </location>
</feature>
<evidence type="ECO:0000256" key="2">
    <source>
        <dbReference type="SAM" id="SignalP"/>
    </source>
</evidence>
<sequence>MRFGSLAGLASAGLGSIVAAQDLLFHSSMIDTQEYERATTAIGLTVHVASPEEWDSYTTADFERYKAIVIPDPTCGAVNTIDFFDLTKAVWSPAVKGNIILIGTDPTFHSSSQPGALALIDNAVRFSASGNGTGLYFSLSCYYDSVDSAAVDSLSYFGTITVRGRLACYNDAHLVADSTALGTLDDSALSDWSCSVHEVFSSYPTTGLFGFVPLAIAQGATGDGQKDFADGSNGVPYIIVKGATPDGCGDGVWDASLEEECDDGSLNGTPDSSCSSSCKCLNGAVVPGVCRPPGPNSTFSTTLPTPSSTSLPAPTNSSSVVASSASSSSISANSSVSEQLIIRGDRLVFRPDSILSVIYELKVCLRLLNLHDSWLMRGQLRSIAHPNGGLFASQRCFDVVCSVQPCRAYPDGLCSHCVRQHEYFRAWNANCPVLECVDFWDGGERIFLGGKLRVNPAGDVDSTCGIAEQLVRWGTTAATSELPPGFPTVSVPTGTTLGLSSSSSPAAGTGTTTAVTTISSSVAVSTLSTEISPSSSLIVSSVTISAPTSGNGATSTTEISSLVPPSSEPAASSNSTSTGVSTVVPPPPPRCHGFGHYDGAVCVLVFAAVKHRSTTGVECKLYVGFGPHIGFHIGTGRLDNNNKQLCHYHRHELVHLADY</sequence>
<keyword evidence="4" id="KW-1185">Reference proteome</keyword>
<gene>
    <name evidence="3" type="ORF">DHEL01_v210411</name>
</gene>
<feature type="region of interest" description="Disordered" evidence="1">
    <location>
        <begin position="299"/>
        <end position="318"/>
    </location>
</feature>
<name>A0A2P5HLT8_DIAHE</name>
<feature type="region of interest" description="Disordered" evidence="1">
    <location>
        <begin position="548"/>
        <end position="583"/>
    </location>
</feature>
<organism evidence="3 4">
    <name type="scientific">Diaporthe helianthi</name>
    <dbReference type="NCBI Taxonomy" id="158607"/>
    <lineage>
        <taxon>Eukaryota</taxon>
        <taxon>Fungi</taxon>
        <taxon>Dikarya</taxon>
        <taxon>Ascomycota</taxon>
        <taxon>Pezizomycotina</taxon>
        <taxon>Sordariomycetes</taxon>
        <taxon>Sordariomycetidae</taxon>
        <taxon>Diaporthales</taxon>
        <taxon>Diaporthaceae</taxon>
        <taxon>Diaporthe</taxon>
    </lineage>
</organism>
<accession>A0A2P5HLT8</accession>
<protein>
    <submittedName>
        <fullName evidence="3">Uncharacterized protein</fullName>
    </submittedName>
</protein>
<dbReference type="AlphaFoldDB" id="A0A2P5HLT8"/>
<dbReference type="Proteomes" id="UP000094444">
    <property type="component" value="Unassembled WGS sequence"/>
</dbReference>
<evidence type="ECO:0000313" key="4">
    <source>
        <dbReference type="Proteomes" id="UP000094444"/>
    </source>
</evidence>
<dbReference type="EMBL" id="MAVT02001345">
    <property type="protein sequence ID" value="POS71196.1"/>
    <property type="molecule type" value="Genomic_DNA"/>
</dbReference>
<keyword evidence="2" id="KW-0732">Signal</keyword>
<dbReference type="STRING" id="158607.A0A2P5HLT8"/>
<comment type="caution">
    <text evidence="3">The sequence shown here is derived from an EMBL/GenBank/DDBJ whole genome shotgun (WGS) entry which is preliminary data.</text>
</comment>
<reference evidence="3" key="1">
    <citation type="submission" date="2017-09" db="EMBL/GenBank/DDBJ databases">
        <title>Polyketide synthases of a Diaporthe helianthi virulent isolate.</title>
        <authorList>
            <person name="Baroncelli R."/>
        </authorList>
    </citation>
    <scope>NUCLEOTIDE SEQUENCE [LARGE SCALE GENOMIC DNA]</scope>
    <source>
        <strain evidence="3">7/96</strain>
    </source>
</reference>
<feature type="compositionally biased region" description="Low complexity" evidence="1">
    <location>
        <begin position="560"/>
        <end position="583"/>
    </location>
</feature>